<dbReference type="GO" id="GO:0046872">
    <property type="term" value="F:metal ion binding"/>
    <property type="evidence" value="ECO:0007669"/>
    <property type="project" value="UniProtKB-KW"/>
</dbReference>
<dbReference type="EMBL" id="QMDX01000001">
    <property type="protein sequence ID" value="TSD16084.1"/>
    <property type="molecule type" value="Genomic_DNA"/>
</dbReference>
<dbReference type="Proteomes" id="UP000319894">
    <property type="component" value="Unassembled WGS sequence"/>
</dbReference>
<feature type="domain" description="Cupin type-2" evidence="2">
    <location>
        <begin position="57"/>
        <end position="123"/>
    </location>
</feature>
<dbReference type="OrthoDB" id="190812at2157"/>
<sequence>MADPADEADPDPLDSDYDYRQVAVDDLPDAPSPSHGKREVDEAVGATAFGYNVILADPGEAIPWGYHYHPSHEEVLHVIEGELRVETAEGERRVRAGEVLFVPPNHPQKAVAVGDERARVVAVGAPKDADAAVVVEECPACGETTERDYEAVEADGTTVYVLSCGGCGAETDRLSPGPAD</sequence>
<name>A0A554NFC1_9EURY</name>
<dbReference type="InterPro" id="IPR051610">
    <property type="entry name" value="GPI/OXD"/>
</dbReference>
<keyword evidence="1" id="KW-0479">Metal-binding</keyword>
<evidence type="ECO:0000313" key="3">
    <source>
        <dbReference type="EMBL" id="TSD16084.1"/>
    </source>
</evidence>
<dbReference type="Gene3D" id="2.60.120.10">
    <property type="entry name" value="Jelly Rolls"/>
    <property type="match status" value="1"/>
</dbReference>
<comment type="caution">
    <text evidence="3">The sequence shown here is derived from an EMBL/GenBank/DDBJ whole genome shotgun (WGS) entry which is preliminary data.</text>
</comment>
<organism evidence="3 4">
    <name type="scientific">Haloglomus irregulare</name>
    <dbReference type="NCBI Taxonomy" id="2234134"/>
    <lineage>
        <taxon>Archaea</taxon>
        <taxon>Methanobacteriati</taxon>
        <taxon>Methanobacteriota</taxon>
        <taxon>Stenosarchaea group</taxon>
        <taxon>Halobacteria</taxon>
        <taxon>Halobacteriales</taxon>
        <taxon>Natronomonadaceae</taxon>
        <taxon>Haloglomus</taxon>
    </lineage>
</organism>
<dbReference type="RefSeq" id="WP_144260566.1">
    <property type="nucleotide sequence ID" value="NZ_QMDX01000001.1"/>
</dbReference>
<dbReference type="InterPro" id="IPR014710">
    <property type="entry name" value="RmlC-like_jellyroll"/>
</dbReference>
<keyword evidence="4" id="KW-1185">Reference proteome</keyword>
<gene>
    <name evidence="3" type="ORF">DP107_02600</name>
</gene>
<proteinExistence type="predicted"/>
<dbReference type="PANTHER" id="PTHR35848">
    <property type="entry name" value="OXALATE-BINDING PROTEIN"/>
    <property type="match status" value="1"/>
</dbReference>
<dbReference type="CDD" id="cd02208">
    <property type="entry name" value="cupin_RmlC-like"/>
    <property type="match status" value="1"/>
</dbReference>
<dbReference type="AlphaFoldDB" id="A0A554NFC1"/>
<dbReference type="InterPro" id="IPR013096">
    <property type="entry name" value="Cupin_2"/>
</dbReference>
<dbReference type="InParanoid" id="A0A554NFC1"/>
<reference evidence="3 4" key="1">
    <citation type="submission" date="2018-06" db="EMBL/GenBank/DDBJ databases">
        <title>Natronomonas sp. F16-60 a new haloarchaeon isolated from a solar saltern of Isla Cristina, Huelva, Spain.</title>
        <authorList>
            <person name="Duran-Viseras A."/>
            <person name="Sanchez-Porro C."/>
            <person name="Ventosa A."/>
        </authorList>
    </citation>
    <scope>NUCLEOTIDE SEQUENCE [LARGE SCALE GENOMIC DNA]</scope>
    <source>
        <strain evidence="3 4">F16-60</strain>
    </source>
</reference>
<evidence type="ECO:0000259" key="2">
    <source>
        <dbReference type="Pfam" id="PF07883"/>
    </source>
</evidence>
<evidence type="ECO:0000313" key="4">
    <source>
        <dbReference type="Proteomes" id="UP000319894"/>
    </source>
</evidence>
<dbReference type="SUPFAM" id="SSF51182">
    <property type="entry name" value="RmlC-like cupins"/>
    <property type="match status" value="1"/>
</dbReference>
<evidence type="ECO:0000256" key="1">
    <source>
        <dbReference type="ARBA" id="ARBA00022723"/>
    </source>
</evidence>
<dbReference type="InterPro" id="IPR011051">
    <property type="entry name" value="RmlC_Cupin_sf"/>
</dbReference>
<accession>A0A554NFC1</accession>
<protein>
    <submittedName>
        <fullName evidence="3">Cupin</fullName>
    </submittedName>
</protein>
<dbReference type="Pfam" id="PF07883">
    <property type="entry name" value="Cupin_2"/>
    <property type="match status" value="1"/>
</dbReference>